<evidence type="ECO:0000256" key="11">
    <source>
        <dbReference type="HAMAP-Rule" id="MF_00983"/>
    </source>
</evidence>
<evidence type="ECO:0000256" key="2">
    <source>
        <dbReference type="ARBA" id="ARBA00022705"/>
    </source>
</evidence>
<accession>A0ABU6D103</accession>
<protein>
    <recommendedName>
        <fullName evidence="11">Replication restart protein PriA</fullName>
    </recommendedName>
    <alternativeName>
        <fullName evidence="11">ATP-dependent DNA helicase PriA</fullName>
        <ecNumber evidence="11">5.6.2.4</ecNumber>
    </alternativeName>
    <alternativeName>
        <fullName evidence="11">DNA 3'-5' helicase PriA</fullName>
    </alternativeName>
</protein>
<dbReference type="CDD" id="cd17929">
    <property type="entry name" value="DEXHc_priA"/>
    <property type="match status" value="1"/>
</dbReference>
<evidence type="ECO:0000256" key="7">
    <source>
        <dbReference type="ARBA" id="ARBA00022833"/>
    </source>
</evidence>
<dbReference type="CDD" id="cd18804">
    <property type="entry name" value="SF2_C_priA"/>
    <property type="match status" value="1"/>
</dbReference>
<proteinExistence type="inferred from homology"/>
<dbReference type="Pfam" id="PF00270">
    <property type="entry name" value="DEAD"/>
    <property type="match status" value="1"/>
</dbReference>
<dbReference type="InterPro" id="IPR005259">
    <property type="entry name" value="PriA"/>
</dbReference>
<evidence type="ECO:0000256" key="5">
    <source>
        <dbReference type="ARBA" id="ARBA00022801"/>
    </source>
</evidence>
<keyword evidence="9 11" id="KW-0238">DNA-binding</keyword>
<feature type="domain" description="Helicase C-terminal" evidence="13">
    <location>
        <begin position="418"/>
        <end position="576"/>
    </location>
</feature>
<comment type="catalytic activity">
    <reaction evidence="11">
        <text>ATP + H2O = ADP + phosphate + H(+)</text>
        <dbReference type="Rhea" id="RHEA:13065"/>
        <dbReference type="ChEBI" id="CHEBI:15377"/>
        <dbReference type="ChEBI" id="CHEBI:15378"/>
        <dbReference type="ChEBI" id="CHEBI:30616"/>
        <dbReference type="ChEBI" id="CHEBI:43474"/>
        <dbReference type="ChEBI" id="CHEBI:456216"/>
        <dbReference type="EC" id="5.6.2.4"/>
    </reaction>
</comment>
<feature type="binding site" evidence="11">
    <location>
        <position position="413"/>
    </location>
    <ligand>
        <name>Zn(2+)</name>
        <dbReference type="ChEBI" id="CHEBI:29105"/>
        <label>2</label>
    </ligand>
</feature>
<sequence>MSQIPRIAQIAVPRPLHTLLSYIIPEEQQPLAGARVLAPLGKQQTVGLVIHTEQTPVSGTEFELKPVTEILDPLPLPDPHLLELQQWAARYYHHPIGEVIFSTLPAALRKPKPLSARAQKLLLPPTTATASAGQAIPGDGFSLTQEQQHCLHSIQQWNLTPKPPPTLLHGITGSGKTEIYLRLIAPLLAAGKQALVIVPEIGLTPQLLLRFQRYFGAIPLACLHSGLSDGERLKAWLQARNGQAQIIIGTRSAIFTPAPNLALIVIDEEHDASLKQQEGFRYHARDLAIKRAQMLNIPVVLGSATPSLESLHNAQSGRFHYIHLGQRPGPTLTPTLQIQDTRPFELQAGLTPTSLQAIHQTLARGEQAMVFLNRRGFAPALYCPACGWQAVCNHCSVNLTWHARRNRLVCHHCGAEQATPTQCPTCRHPGLTTQGQGTERLELSLQSSFPEFPVVRIDRDSTSRKGELEGKLATVRSNEPLILVGTQMLAKGHDFPNLTLVVILDIDQSLLSTDYRALERLGQLLVQVAGRAGRAEKPGRVILQTTQPDNPLLRQLVGHGYTPFAKQLLEDRKRWRFPPFGHQALLRASSTASMEKALKFLEHISQLLASAEMTGVQRLGPIPAPVEKRANRYRAQLLLGSEQRAQLHLALRQLLRQEHSLPGRSGIRWSIDVDPIELS</sequence>
<dbReference type="InterPro" id="IPR042115">
    <property type="entry name" value="PriA_3primeBD_sf"/>
</dbReference>
<dbReference type="InterPro" id="IPR027417">
    <property type="entry name" value="P-loop_NTPase"/>
</dbReference>
<dbReference type="SMART" id="SM00490">
    <property type="entry name" value="HELICc"/>
    <property type="match status" value="1"/>
</dbReference>
<feature type="binding site" evidence="11">
    <location>
        <position position="395"/>
    </location>
    <ligand>
        <name>Zn(2+)</name>
        <dbReference type="ChEBI" id="CHEBI:29105"/>
        <label>2</label>
    </ligand>
</feature>
<comment type="catalytic activity">
    <reaction evidence="11">
        <text>Couples ATP hydrolysis with the unwinding of duplex DNA by translocating in the 3'-5' direction.</text>
        <dbReference type="EC" id="5.6.2.4"/>
    </reaction>
</comment>
<dbReference type="EC" id="5.6.2.4" evidence="11"/>
<dbReference type="HAMAP" id="MF_00983">
    <property type="entry name" value="PriA"/>
    <property type="match status" value="1"/>
</dbReference>
<dbReference type="PANTHER" id="PTHR30580">
    <property type="entry name" value="PRIMOSOMAL PROTEIN N"/>
    <property type="match status" value="1"/>
</dbReference>
<evidence type="ECO:0000256" key="3">
    <source>
        <dbReference type="ARBA" id="ARBA00022723"/>
    </source>
</evidence>
<evidence type="ECO:0000259" key="13">
    <source>
        <dbReference type="PROSITE" id="PS51194"/>
    </source>
</evidence>
<keyword evidence="3 11" id="KW-0479">Metal-binding</keyword>
<feature type="binding site" evidence="11">
    <location>
        <position position="392"/>
    </location>
    <ligand>
        <name>Zn(2+)</name>
        <dbReference type="ChEBI" id="CHEBI:29105"/>
        <label>2</label>
    </ligand>
</feature>
<feature type="binding site" evidence="11">
    <location>
        <position position="410"/>
    </location>
    <ligand>
        <name>Zn(2+)</name>
        <dbReference type="ChEBI" id="CHEBI:29105"/>
        <label>2</label>
    </ligand>
</feature>
<keyword evidence="10 11" id="KW-0413">Isomerase</keyword>
<feature type="domain" description="Helicase ATP-binding" evidence="12">
    <location>
        <begin position="157"/>
        <end position="324"/>
    </location>
</feature>
<dbReference type="EMBL" id="JAYMYJ010000120">
    <property type="protein sequence ID" value="MEB4592054.1"/>
    <property type="molecule type" value="Genomic_DNA"/>
</dbReference>
<keyword evidence="7 11" id="KW-0862">Zinc</keyword>
<organism evidence="14 15">
    <name type="scientific">Candidatus Thiothrix phosphatis</name>
    <dbReference type="NCBI Taxonomy" id="3112415"/>
    <lineage>
        <taxon>Bacteria</taxon>
        <taxon>Pseudomonadati</taxon>
        <taxon>Pseudomonadota</taxon>
        <taxon>Gammaproteobacteria</taxon>
        <taxon>Thiotrichales</taxon>
        <taxon>Thiotrichaceae</taxon>
        <taxon>Thiothrix</taxon>
    </lineage>
</organism>
<comment type="caution">
    <text evidence="14">The sequence shown here is derived from an EMBL/GenBank/DDBJ whole genome shotgun (WGS) entry which is preliminary data.</text>
</comment>
<evidence type="ECO:0000259" key="12">
    <source>
        <dbReference type="PROSITE" id="PS51192"/>
    </source>
</evidence>
<dbReference type="InterPro" id="IPR001650">
    <property type="entry name" value="Helicase_C-like"/>
</dbReference>
<evidence type="ECO:0000313" key="15">
    <source>
        <dbReference type="Proteomes" id="UP001308005"/>
    </source>
</evidence>
<dbReference type="Gene3D" id="3.40.1440.60">
    <property type="entry name" value="PriA, 3(prime) DNA-binding domain"/>
    <property type="match status" value="1"/>
</dbReference>
<dbReference type="Pfam" id="PF18319">
    <property type="entry name" value="Zn_ribbon_PriA"/>
    <property type="match status" value="1"/>
</dbReference>
<keyword evidence="2 11" id="KW-0235">DNA replication</keyword>
<reference evidence="15" key="1">
    <citation type="submission" date="2023-07" db="EMBL/GenBank/DDBJ databases">
        <title>The carbon used by Thiothrix.</title>
        <authorList>
            <person name="Chen L."/>
        </authorList>
    </citation>
    <scope>NUCLEOTIDE SEQUENCE [LARGE SCALE GENOMIC DNA]</scope>
</reference>
<keyword evidence="1 11" id="KW-0639">Primosome</keyword>
<dbReference type="InterPro" id="IPR041236">
    <property type="entry name" value="PriA_C"/>
</dbReference>
<dbReference type="RefSeq" id="WP_324696123.1">
    <property type="nucleotide sequence ID" value="NZ_JAYMYJ010000120.1"/>
</dbReference>
<evidence type="ECO:0000256" key="6">
    <source>
        <dbReference type="ARBA" id="ARBA00022806"/>
    </source>
</evidence>
<evidence type="ECO:0000256" key="8">
    <source>
        <dbReference type="ARBA" id="ARBA00022840"/>
    </source>
</evidence>
<feature type="binding site" evidence="11">
    <location>
        <position position="426"/>
    </location>
    <ligand>
        <name>Zn(2+)</name>
        <dbReference type="ChEBI" id="CHEBI:29105"/>
        <label>1</label>
    </ligand>
</feature>
<keyword evidence="5 11" id="KW-0378">Hydrolase</keyword>
<comment type="cofactor">
    <cofactor evidence="11">
        <name>Zn(2+)</name>
        <dbReference type="ChEBI" id="CHEBI:29105"/>
    </cofactor>
    <text evidence="11">Binds 2 zinc ions per subunit.</text>
</comment>
<evidence type="ECO:0000256" key="10">
    <source>
        <dbReference type="ARBA" id="ARBA00023235"/>
    </source>
</evidence>
<dbReference type="Pfam" id="PF17764">
    <property type="entry name" value="PriA_3primeBD"/>
    <property type="match status" value="1"/>
</dbReference>
<evidence type="ECO:0000256" key="1">
    <source>
        <dbReference type="ARBA" id="ARBA00022515"/>
    </source>
</evidence>
<feature type="binding site" evidence="11">
    <location>
        <position position="383"/>
    </location>
    <ligand>
        <name>Zn(2+)</name>
        <dbReference type="ChEBI" id="CHEBI:29105"/>
        <label>1</label>
    </ligand>
</feature>
<keyword evidence="8 11" id="KW-0067">ATP-binding</keyword>
<gene>
    <name evidence="11" type="primary">priA</name>
    <name evidence="14" type="ORF">VSS37_13755</name>
</gene>
<keyword evidence="6 11" id="KW-0347">Helicase</keyword>
<keyword evidence="4 11" id="KW-0547">Nucleotide-binding</keyword>
<dbReference type="NCBIfam" id="TIGR00595">
    <property type="entry name" value="priA"/>
    <property type="match status" value="1"/>
</dbReference>
<keyword evidence="15" id="KW-1185">Reference proteome</keyword>
<feature type="binding site" evidence="11">
    <location>
        <position position="386"/>
    </location>
    <ligand>
        <name>Zn(2+)</name>
        <dbReference type="ChEBI" id="CHEBI:29105"/>
        <label>1</label>
    </ligand>
</feature>
<dbReference type="InterPro" id="IPR011545">
    <property type="entry name" value="DEAD/DEAH_box_helicase_dom"/>
</dbReference>
<comment type="similarity">
    <text evidence="11">Belongs to the helicase family. PriA subfamily.</text>
</comment>
<dbReference type="GO" id="GO:0016787">
    <property type="term" value="F:hydrolase activity"/>
    <property type="evidence" value="ECO:0007669"/>
    <property type="project" value="UniProtKB-KW"/>
</dbReference>
<dbReference type="InterPro" id="IPR014001">
    <property type="entry name" value="Helicase_ATP-bd"/>
</dbReference>
<dbReference type="SMART" id="SM00487">
    <property type="entry name" value="DEXDc"/>
    <property type="match status" value="1"/>
</dbReference>
<feature type="binding site" evidence="11">
    <location>
        <position position="423"/>
    </location>
    <ligand>
        <name>Zn(2+)</name>
        <dbReference type="ChEBI" id="CHEBI:29105"/>
        <label>1</label>
    </ligand>
</feature>
<dbReference type="Pfam" id="PF18074">
    <property type="entry name" value="PriA_C"/>
    <property type="match status" value="1"/>
</dbReference>
<dbReference type="SUPFAM" id="SSF52540">
    <property type="entry name" value="P-loop containing nucleoside triphosphate hydrolases"/>
    <property type="match status" value="2"/>
</dbReference>
<name>A0ABU6D103_9GAMM</name>
<dbReference type="PROSITE" id="PS51194">
    <property type="entry name" value="HELICASE_CTER"/>
    <property type="match status" value="1"/>
</dbReference>
<dbReference type="Pfam" id="PF00271">
    <property type="entry name" value="Helicase_C"/>
    <property type="match status" value="1"/>
</dbReference>
<dbReference type="InterPro" id="IPR041222">
    <property type="entry name" value="PriA_3primeBD"/>
</dbReference>
<dbReference type="Proteomes" id="UP001308005">
    <property type="component" value="Unassembled WGS sequence"/>
</dbReference>
<comment type="subunit">
    <text evidence="11">Component of the replication restart primosome.</text>
</comment>
<dbReference type="InterPro" id="IPR040498">
    <property type="entry name" value="PriA_CRR"/>
</dbReference>
<dbReference type="PANTHER" id="PTHR30580:SF0">
    <property type="entry name" value="PRIMOSOMAL PROTEIN N"/>
    <property type="match status" value="1"/>
</dbReference>
<evidence type="ECO:0000256" key="4">
    <source>
        <dbReference type="ARBA" id="ARBA00022741"/>
    </source>
</evidence>
<evidence type="ECO:0000313" key="14">
    <source>
        <dbReference type="EMBL" id="MEB4592054.1"/>
    </source>
</evidence>
<dbReference type="Gene3D" id="3.40.50.300">
    <property type="entry name" value="P-loop containing nucleotide triphosphate hydrolases"/>
    <property type="match status" value="2"/>
</dbReference>
<dbReference type="NCBIfam" id="NF004067">
    <property type="entry name" value="PRK05580.1-4"/>
    <property type="match status" value="1"/>
</dbReference>
<evidence type="ECO:0000256" key="9">
    <source>
        <dbReference type="ARBA" id="ARBA00023125"/>
    </source>
</evidence>
<comment type="function">
    <text evidence="11">Initiates the restart of stalled replication forks, which reloads the replicative helicase on sites other than the origin of replication. Recognizes and binds to abandoned replication forks and remodels them to uncover a helicase loading site. Promotes assembly of the primosome at these replication forks.</text>
</comment>
<dbReference type="PROSITE" id="PS51192">
    <property type="entry name" value="HELICASE_ATP_BIND_1"/>
    <property type="match status" value="1"/>
</dbReference>